<dbReference type="InterPro" id="IPR013761">
    <property type="entry name" value="SAM/pointed_sf"/>
</dbReference>
<feature type="region of interest" description="Disordered" evidence="17">
    <location>
        <begin position="23"/>
        <end position="88"/>
    </location>
</feature>
<dbReference type="PROSITE" id="PS50106">
    <property type="entry name" value="PDZ"/>
    <property type="match status" value="1"/>
</dbReference>
<feature type="compositionally biased region" description="Basic and acidic residues" evidence="17">
    <location>
        <begin position="55"/>
        <end position="81"/>
    </location>
</feature>
<dbReference type="SUPFAM" id="SSF50156">
    <property type="entry name" value="PDZ domain-like"/>
    <property type="match status" value="1"/>
</dbReference>
<evidence type="ECO:0000313" key="21">
    <source>
        <dbReference type="Proteomes" id="UP001152759"/>
    </source>
</evidence>
<evidence type="ECO:0000256" key="1">
    <source>
        <dbReference type="ARBA" id="ARBA00004245"/>
    </source>
</evidence>
<dbReference type="GO" id="GO:0015629">
    <property type="term" value="C:actin cytoskeleton"/>
    <property type="evidence" value="ECO:0007669"/>
    <property type="project" value="TreeGrafter"/>
</dbReference>
<feature type="compositionally biased region" description="Low complexity" evidence="17">
    <location>
        <begin position="297"/>
        <end position="306"/>
    </location>
</feature>
<proteinExistence type="predicted"/>
<feature type="region of interest" description="Disordered" evidence="17">
    <location>
        <begin position="1541"/>
        <end position="1573"/>
    </location>
</feature>
<keyword evidence="21" id="KW-1185">Reference proteome</keyword>
<evidence type="ECO:0000256" key="14">
    <source>
        <dbReference type="ARBA" id="ARBA00077125"/>
    </source>
</evidence>
<dbReference type="CDD" id="cd06790">
    <property type="entry name" value="PDZ_neurabin-like"/>
    <property type="match status" value="1"/>
</dbReference>
<dbReference type="SUPFAM" id="SSF47769">
    <property type="entry name" value="SAM/Pointed domain"/>
    <property type="match status" value="1"/>
</dbReference>
<dbReference type="CDD" id="cd09512">
    <property type="entry name" value="SAM_Neurabin-like"/>
    <property type="match status" value="1"/>
</dbReference>
<evidence type="ECO:0000256" key="12">
    <source>
        <dbReference type="ARBA" id="ARBA00067399"/>
    </source>
</evidence>
<evidence type="ECO:0000256" key="15">
    <source>
        <dbReference type="ARBA" id="ARBA00082439"/>
    </source>
</evidence>
<feature type="compositionally biased region" description="Low complexity" evidence="17">
    <location>
        <begin position="38"/>
        <end position="51"/>
    </location>
</feature>
<dbReference type="Gene3D" id="1.10.150.50">
    <property type="entry name" value="Transcription Factor, Ets-1"/>
    <property type="match status" value="1"/>
</dbReference>
<keyword evidence="7" id="KW-0770">Synapse</keyword>
<dbReference type="PANTHER" id="PTHR16154">
    <property type="entry name" value="NEURABIN"/>
    <property type="match status" value="1"/>
</dbReference>
<feature type="region of interest" description="Disordered" evidence="17">
    <location>
        <begin position="503"/>
        <end position="613"/>
    </location>
</feature>
<evidence type="ECO:0000256" key="7">
    <source>
        <dbReference type="ARBA" id="ARBA00023018"/>
    </source>
</evidence>
<evidence type="ECO:0000256" key="9">
    <source>
        <dbReference type="ARBA" id="ARBA00023203"/>
    </source>
</evidence>
<evidence type="ECO:0000256" key="11">
    <source>
        <dbReference type="ARBA" id="ARBA00034103"/>
    </source>
</evidence>
<keyword evidence="5" id="KW-0221">Differentiation</keyword>
<evidence type="ECO:0000256" key="4">
    <source>
        <dbReference type="ARBA" id="ARBA00022553"/>
    </source>
</evidence>
<feature type="compositionally biased region" description="Polar residues" evidence="17">
    <location>
        <begin position="393"/>
        <end position="402"/>
    </location>
</feature>
<feature type="compositionally biased region" description="Basic and acidic residues" evidence="17">
    <location>
        <begin position="1091"/>
        <end position="1106"/>
    </location>
</feature>
<feature type="region of interest" description="Disordered" evidence="17">
    <location>
        <begin position="1659"/>
        <end position="1687"/>
    </location>
</feature>
<feature type="compositionally biased region" description="Polar residues" evidence="17">
    <location>
        <begin position="481"/>
        <end position="491"/>
    </location>
</feature>
<dbReference type="InterPro" id="IPR043446">
    <property type="entry name" value="Neurabin-like"/>
</dbReference>
<feature type="region of interest" description="Disordered" evidence="17">
    <location>
        <begin position="1367"/>
        <end position="1405"/>
    </location>
</feature>
<evidence type="ECO:0000256" key="17">
    <source>
        <dbReference type="SAM" id="MobiDB-lite"/>
    </source>
</evidence>
<feature type="coiled-coil region" evidence="16">
    <location>
        <begin position="1132"/>
        <end position="1166"/>
    </location>
</feature>
<feature type="domain" description="PDZ" evidence="19">
    <location>
        <begin position="986"/>
        <end position="1074"/>
    </location>
</feature>
<feature type="compositionally biased region" description="Basic and acidic residues" evidence="17">
    <location>
        <begin position="342"/>
        <end position="362"/>
    </location>
</feature>
<feature type="region of interest" description="Disordered" evidence="17">
    <location>
        <begin position="724"/>
        <end position="757"/>
    </location>
</feature>
<keyword evidence="4" id="KW-0597">Phosphoprotein</keyword>
<dbReference type="GO" id="GO:0014069">
    <property type="term" value="C:postsynaptic density"/>
    <property type="evidence" value="ECO:0007669"/>
    <property type="project" value="TreeGrafter"/>
</dbReference>
<keyword evidence="9" id="KW-0009">Actin-binding</keyword>
<feature type="region of interest" description="Disordered" evidence="17">
    <location>
        <begin position="114"/>
        <end position="491"/>
    </location>
</feature>
<feature type="compositionally biased region" description="Polar residues" evidence="17">
    <location>
        <begin position="577"/>
        <end position="596"/>
    </location>
</feature>
<feature type="compositionally biased region" description="Basic and acidic residues" evidence="17">
    <location>
        <begin position="374"/>
        <end position="392"/>
    </location>
</feature>
<keyword evidence="6" id="KW-0524">Neurogenesis</keyword>
<dbReference type="GO" id="GO:0007015">
    <property type="term" value="P:actin filament organization"/>
    <property type="evidence" value="ECO:0007669"/>
    <property type="project" value="TreeGrafter"/>
</dbReference>
<dbReference type="GO" id="GO:0031175">
    <property type="term" value="P:neuron projection development"/>
    <property type="evidence" value="ECO:0007669"/>
    <property type="project" value="TreeGrafter"/>
</dbReference>
<keyword evidence="3" id="KW-0963">Cytoplasm</keyword>
<dbReference type="FunFam" id="2.30.42.10:FF:000010">
    <property type="entry name" value="Neurabin-1 isoform 1"/>
    <property type="match status" value="1"/>
</dbReference>
<dbReference type="EMBL" id="OU963865">
    <property type="protein sequence ID" value="CAH0387872.1"/>
    <property type="molecule type" value="Genomic_DNA"/>
</dbReference>
<evidence type="ECO:0000256" key="8">
    <source>
        <dbReference type="ARBA" id="ARBA00023054"/>
    </source>
</evidence>
<comment type="subcellular location">
    <subcellularLocation>
        <location evidence="1">Cytoplasm</location>
        <location evidence="1">Cytoskeleton</location>
    </subcellularLocation>
    <subcellularLocation>
        <location evidence="11">Synapse</location>
    </subcellularLocation>
</comment>
<feature type="region of interest" description="Disordered" evidence="17">
    <location>
        <begin position="795"/>
        <end position="814"/>
    </location>
</feature>
<feature type="compositionally biased region" description="Basic and acidic residues" evidence="17">
    <location>
        <begin position="1328"/>
        <end position="1338"/>
    </location>
</feature>
<evidence type="ECO:0000256" key="6">
    <source>
        <dbReference type="ARBA" id="ARBA00022902"/>
    </source>
</evidence>
<dbReference type="Gene3D" id="2.30.42.10">
    <property type="match status" value="1"/>
</dbReference>
<evidence type="ECO:0000313" key="20">
    <source>
        <dbReference type="EMBL" id="CAH0387872.1"/>
    </source>
</evidence>
<evidence type="ECO:0000259" key="18">
    <source>
        <dbReference type="PROSITE" id="PS50105"/>
    </source>
</evidence>
<feature type="compositionally biased region" description="Low complexity" evidence="17">
    <location>
        <begin position="259"/>
        <end position="275"/>
    </location>
</feature>
<feature type="compositionally biased region" description="Low complexity" evidence="17">
    <location>
        <begin position="1545"/>
        <end position="1570"/>
    </location>
</feature>
<dbReference type="SMART" id="SM00454">
    <property type="entry name" value="SAM"/>
    <property type="match status" value="1"/>
</dbReference>
<protein>
    <recommendedName>
        <fullName evidence="12">Neurabin-1</fullName>
    </recommendedName>
    <alternativeName>
        <fullName evidence="14">Neurabin-I</fullName>
    </alternativeName>
    <alternativeName>
        <fullName evidence="13">Neural tissue-specific F-actin-binding protein I</fullName>
    </alternativeName>
    <alternativeName>
        <fullName evidence="15">Protein phosphatase 1 regulatory subunit 9A</fullName>
    </alternativeName>
</protein>
<keyword evidence="10" id="KW-0206">Cytoskeleton</keyword>
<feature type="compositionally biased region" description="Polar residues" evidence="17">
    <location>
        <begin position="446"/>
        <end position="460"/>
    </location>
</feature>
<evidence type="ECO:0000256" key="3">
    <source>
        <dbReference type="ARBA" id="ARBA00022490"/>
    </source>
</evidence>
<dbReference type="GO" id="GO:0019722">
    <property type="term" value="P:calcium-mediated signaling"/>
    <property type="evidence" value="ECO:0007669"/>
    <property type="project" value="TreeGrafter"/>
</dbReference>
<feature type="compositionally biased region" description="Polar residues" evidence="17">
    <location>
        <begin position="213"/>
        <end position="224"/>
    </location>
</feature>
<feature type="compositionally biased region" description="Low complexity" evidence="17">
    <location>
        <begin position="461"/>
        <end position="480"/>
    </location>
</feature>
<feature type="region of interest" description="Disordered" evidence="17">
    <location>
        <begin position="1088"/>
        <end position="1112"/>
    </location>
</feature>
<dbReference type="PROSITE" id="PS50105">
    <property type="entry name" value="SAM_DOMAIN"/>
    <property type="match status" value="1"/>
</dbReference>
<dbReference type="GO" id="GO:0030425">
    <property type="term" value="C:dendrite"/>
    <property type="evidence" value="ECO:0007669"/>
    <property type="project" value="TreeGrafter"/>
</dbReference>
<accession>A0A9P0ABK4</accession>
<feature type="region of interest" description="Disordered" evidence="17">
    <location>
        <begin position="1319"/>
        <end position="1338"/>
    </location>
</feature>
<evidence type="ECO:0000256" key="5">
    <source>
        <dbReference type="ARBA" id="ARBA00022782"/>
    </source>
</evidence>
<feature type="compositionally biased region" description="Polar residues" evidence="17">
    <location>
        <begin position="728"/>
        <end position="744"/>
    </location>
</feature>
<dbReference type="InterPro" id="IPR001660">
    <property type="entry name" value="SAM"/>
</dbReference>
<name>A0A9P0ABK4_BEMTA</name>
<keyword evidence="8 16" id="KW-0175">Coiled coil</keyword>
<evidence type="ECO:0000256" key="2">
    <source>
        <dbReference type="ARBA" id="ARBA00022473"/>
    </source>
</evidence>
<evidence type="ECO:0000259" key="19">
    <source>
        <dbReference type="PROSITE" id="PS50106"/>
    </source>
</evidence>
<evidence type="ECO:0000256" key="13">
    <source>
        <dbReference type="ARBA" id="ARBA00076637"/>
    </source>
</evidence>
<reference evidence="20" key="1">
    <citation type="submission" date="2021-12" db="EMBL/GenBank/DDBJ databases">
        <authorList>
            <person name="King R."/>
        </authorList>
    </citation>
    <scope>NUCLEOTIDE SEQUENCE</scope>
</reference>
<dbReference type="GO" id="GO:0051015">
    <property type="term" value="F:actin filament binding"/>
    <property type="evidence" value="ECO:0007669"/>
    <property type="project" value="TreeGrafter"/>
</dbReference>
<feature type="compositionally biased region" description="Pro residues" evidence="17">
    <location>
        <begin position="307"/>
        <end position="321"/>
    </location>
</feature>
<dbReference type="InterPro" id="IPR040645">
    <property type="entry name" value="Neurabin-1/2_PDZ"/>
</dbReference>
<dbReference type="Pfam" id="PF00536">
    <property type="entry name" value="SAM_1"/>
    <property type="match status" value="1"/>
</dbReference>
<organism evidence="20 21">
    <name type="scientific">Bemisia tabaci</name>
    <name type="common">Sweetpotato whitefly</name>
    <name type="synonym">Aleurodes tabaci</name>
    <dbReference type="NCBI Taxonomy" id="7038"/>
    <lineage>
        <taxon>Eukaryota</taxon>
        <taxon>Metazoa</taxon>
        <taxon>Ecdysozoa</taxon>
        <taxon>Arthropoda</taxon>
        <taxon>Hexapoda</taxon>
        <taxon>Insecta</taxon>
        <taxon>Pterygota</taxon>
        <taxon>Neoptera</taxon>
        <taxon>Paraneoptera</taxon>
        <taxon>Hemiptera</taxon>
        <taxon>Sternorrhyncha</taxon>
        <taxon>Aleyrodoidea</taxon>
        <taxon>Aleyrodidae</taxon>
        <taxon>Aleyrodinae</taxon>
        <taxon>Bemisia</taxon>
    </lineage>
</organism>
<feature type="compositionally biased region" description="Basic and acidic residues" evidence="17">
    <location>
        <begin position="804"/>
        <end position="814"/>
    </location>
</feature>
<feature type="compositionally biased region" description="Polar residues" evidence="17">
    <location>
        <begin position="503"/>
        <end position="530"/>
    </location>
</feature>
<feature type="region of interest" description="Disordered" evidence="17">
    <location>
        <begin position="692"/>
        <end position="712"/>
    </location>
</feature>
<dbReference type="Proteomes" id="UP001152759">
    <property type="component" value="Chromosome 4"/>
</dbReference>
<feature type="compositionally biased region" description="Basic and acidic residues" evidence="17">
    <location>
        <begin position="698"/>
        <end position="707"/>
    </location>
</feature>
<keyword evidence="2" id="KW-0217">Developmental protein</keyword>
<gene>
    <name evidence="20" type="ORF">BEMITA_LOCUS6837</name>
</gene>
<feature type="compositionally biased region" description="Polar residues" evidence="17">
    <location>
        <begin position="537"/>
        <end position="570"/>
    </location>
</feature>
<dbReference type="Pfam" id="PF00595">
    <property type="entry name" value="PDZ"/>
    <property type="match status" value="1"/>
</dbReference>
<feature type="domain" description="SAM" evidence="18">
    <location>
        <begin position="1592"/>
        <end position="1636"/>
    </location>
</feature>
<evidence type="ECO:0000256" key="10">
    <source>
        <dbReference type="ARBA" id="ARBA00023212"/>
    </source>
</evidence>
<dbReference type="SMART" id="SM00228">
    <property type="entry name" value="PDZ"/>
    <property type="match status" value="1"/>
</dbReference>
<feature type="compositionally biased region" description="Polar residues" evidence="17">
    <location>
        <begin position="417"/>
        <end position="433"/>
    </location>
</feature>
<feature type="compositionally biased region" description="Low complexity" evidence="17">
    <location>
        <begin position="155"/>
        <end position="177"/>
    </location>
</feature>
<evidence type="ECO:0000256" key="16">
    <source>
        <dbReference type="SAM" id="Coils"/>
    </source>
</evidence>
<dbReference type="GO" id="GO:0005737">
    <property type="term" value="C:cytoplasm"/>
    <property type="evidence" value="ECO:0007669"/>
    <property type="project" value="TreeGrafter"/>
</dbReference>
<sequence length="1687" mass="185604">MMEEKCGLGGVAVGRMMGGTKVSQIAKTFQSPPGPGPRDGAAGTPGAAPGANGDVRAKREREQSASPRDERERPDPRDPKSLAESPVIVTVVRTESHVARFNNARALFEKLGEENRSKGVDRSSRVSKQDVRSRSSSTNSSLGDDPPSRTSHKTASCSSIPSMINSRSPSPSLSANSQTANHNGVSNGHGVHLNGNCNAAELRHPAEEPVTPPTTNTQKFSNRASPFMNGSAEKQSRPDKPERKLNSRELIEKQRNWTSHFSKSRSSTSRSNSDPSKFDLKTTPLRTPVDNSAAAVRSSSFTSPRLRSPPPSSPPPPPPSSRSPVKLSRTIESTKATLPTPKSHDKETLEDKEAHSPSKCKNESASSPVINEEAPARHISVDDERQPEEDSSKSPADYTQTLRRSKKMVSSVRVTLGSPQTPALVSSSPTQGHNAPVASPIEKAQTKSSMNDSSKVESSNSVLDSTADSLLLSSDNDNSVQTSNLNSSESKINAINIASSLDRCSSNDKIYPTESSSHSVSEQTDRNSQLADPMNFCSESVSPISRTTNHHPQTVNPSSQLAEAVSQSDDNVPKSPDQLSQSTDNVPQAESNSPSKPNVHFNIGSDLNGDLLRSTTTMCSSSISEEDSGFVSSEANLGTSFTFDPDVKEVDGGLQINDLSIQYLDDDVESSSSDNPQRRYEHDDIVEGLAEDGEVEEEVSKPNHLSDPEITEPTIVCKSISNVEEVPSTPNSHSPALDVSQQTPDRPAPLDTSLMTPDEADNLLSTRILSKRGVLERLLSDEEAQEVVRLLSPTPDISSTLPEKTPHDSITEDSKCTFIDSTSNIEDSAVSSHVESEYGSETNLQDLNSSRISSVNSLDDLDLTRSSHLGQNEPPPVAEPEAEPDLYEGFVPEACKEVFEEDGVHYYEDGHFWMEVPGLPSQSVYEEGDPTPSKPSSKVSFSTGPIKVYSTFSMSEYDRRNEDVDPVAASAEYELEKRVEKLELMSVELEKGASGLGLIIIGMGVGADAGLEKLGIFVKMLTEQGAAAKDGRIQVSDQIIEVDGKSLVGVTQAYAASVLRNTSGKVRFIIGREKDPENSEVAQLIRQSLQADREREEHKQRMERSRNAQYNGDLSGGFMNEAHKQATIGNNAQQLQELLQDSQLRASLAEKEVAKMKVRLEELEGSNANKEEFAEKLRLSSLKLCEVERNLYAAKRDVVSYQGMLEQSQAQCQAIEKKYTKAKRLLREFQQRETDLIHREEFYLQLLQEKDTEYNALVKALKDRVIQVEQELLETQRKTGLPVRLPYDNNNLRLSIPQVTTRPPVAPIKPLLEQLGAELSETEEGPEEEKTATVERKVPIKEELDRAVPQHELLDTTAHKNKAELANRGGLANRQLPTNAKKNSSLSNSSSDCALDKSQSYSDENLDGSIKRSAFSDYSESSIVKSPSSSSIQQYSAITRNSYQTAAYLQQHQSSPDPWVPRTNERRIGPPTSLAEQLKQVLAERERRLSNSLDHSPDYSDYNASTISSTLAEDIRQAVNEANARIGKSAPLPVPHQLHWQHVQSSPSSVSSSGSVSTDMSPSRPPSESSTEWLDQCGKKSHLWQLQPIPEWTKDQVCQWLMAVNMDQYIPKFREQQLNGMSLLTLESKDFKNLGIVGDDKTKLKRKLKELRVQVEKEKRHFEKEKKEKERQQKKAEKLAEKASKRK</sequence>
<dbReference type="FunFam" id="1.10.150.50:FF:000008">
    <property type="entry name" value="Neurabin-1 isoform 1-like protein"/>
    <property type="match status" value="1"/>
</dbReference>
<feature type="region of interest" description="Disordered" evidence="17">
    <location>
        <begin position="1449"/>
        <end position="1473"/>
    </location>
</feature>
<feature type="compositionally biased region" description="Basic and acidic residues" evidence="17">
    <location>
        <begin position="234"/>
        <end position="255"/>
    </location>
</feature>
<dbReference type="PANTHER" id="PTHR16154:SF6">
    <property type="entry name" value="SPINOPHILIN, ISOFORM J"/>
    <property type="match status" value="1"/>
</dbReference>
<dbReference type="InterPro" id="IPR036034">
    <property type="entry name" value="PDZ_sf"/>
</dbReference>
<dbReference type="Pfam" id="PF17817">
    <property type="entry name" value="PDZ_5"/>
    <property type="match status" value="1"/>
</dbReference>
<feature type="coiled-coil region" evidence="16">
    <location>
        <begin position="1205"/>
        <end position="1232"/>
    </location>
</feature>
<feature type="compositionally biased region" description="Basic and acidic residues" evidence="17">
    <location>
        <begin position="114"/>
        <end position="133"/>
    </location>
</feature>
<dbReference type="InterPro" id="IPR001478">
    <property type="entry name" value="PDZ"/>
</dbReference>